<reference evidence="1" key="1">
    <citation type="journal article" date="2015" name="Nature">
        <title>Complex archaea that bridge the gap between prokaryotes and eukaryotes.</title>
        <authorList>
            <person name="Spang A."/>
            <person name="Saw J.H."/>
            <person name="Jorgensen S.L."/>
            <person name="Zaremba-Niedzwiedzka K."/>
            <person name="Martijn J."/>
            <person name="Lind A.E."/>
            <person name="van Eijk R."/>
            <person name="Schleper C."/>
            <person name="Guy L."/>
            <person name="Ettema T.J."/>
        </authorList>
    </citation>
    <scope>NUCLEOTIDE SEQUENCE</scope>
</reference>
<sequence>MQIPPAIESILDPEHTNLAGAMRLAQASFPEDAAKRIVIVSDGNENLGDALKQAQAVSGSGLGIDVVPVRYSTRSEVVVERLTMPSDVRRGQRFDMKVVVSNTTAADPGDENAGEITGTLVVSQLTGDEPIEISRAQVTLPPGKKVFTVPQEIDDSSFYTYEARFIPDRPEDDAMPQNNRATAFTHVRGKGRVLLIEDFEYSENRPTGEHAALVRALERSGLDVEIRTSDQAFSSLEELQQFDTVLLANVPREHFTDRQMEMLVSNTQYMGAGLVMLGGPNSCGAGGWANT</sequence>
<dbReference type="SUPFAM" id="SSF52317">
    <property type="entry name" value="Class I glutamine amidotransferase-like"/>
    <property type="match status" value="1"/>
</dbReference>
<evidence type="ECO:0008006" key="2">
    <source>
        <dbReference type="Google" id="ProtNLM"/>
    </source>
</evidence>
<dbReference type="EMBL" id="LAZR01050621">
    <property type="protein sequence ID" value="KKK86955.1"/>
    <property type="molecule type" value="Genomic_DNA"/>
</dbReference>
<dbReference type="InterPro" id="IPR029062">
    <property type="entry name" value="Class_I_gatase-like"/>
</dbReference>
<organism evidence="1">
    <name type="scientific">marine sediment metagenome</name>
    <dbReference type="NCBI Taxonomy" id="412755"/>
    <lineage>
        <taxon>unclassified sequences</taxon>
        <taxon>metagenomes</taxon>
        <taxon>ecological metagenomes</taxon>
    </lineage>
</organism>
<dbReference type="InterPro" id="IPR036465">
    <property type="entry name" value="vWFA_dom_sf"/>
</dbReference>
<feature type="non-terminal residue" evidence="1">
    <location>
        <position position="291"/>
    </location>
</feature>
<protein>
    <recommendedName>
        <fullName evidence="2">Glutamine amidotransferase domain-containing protein</fullName>
    </recommendedName>
</protein>
<comment type="caution">
    <text evidence="1">The sequence shown here is derived from an EMBL/GenBank/DDBJ whole genome shotgun (WGS) entry which is preliminary data.</text>
</comment>
<dbReference type="PANTHER" id="PTHR37947:SF2">
    <property type="entry name" value="VON WILLEBRAND FACTOR TYPE A"/>
    <property type="match status" value="1"/>
</dbReference>
<dbReference type="AlphaFoldDB" id="A0A0F8ZLR3"/>
<dbReference type="PANTHER" id="PTHR37947">
    <property type="entry name" value="BLL2462 PROTEIN"/>
    <property type="match status" value="1"/>
</dbReference>
<dbReference type="Gene3D" id="3.40.50.880">
    <property type="match status" value="1"/>
</dbReference>
<name>A0A0F8ZLR3_9ZZZZ</name>
<dbReference type="Gene3D" id="3.40.50.410">
    <property type="entry name" value="von Willebrand factor, type A domain"/>
    <property type="match status" value="1"/>
</dbReference>
<evidence type="ECO:0000313" key="1">
    <source>
        <dbReference type="EMBL" id="KKK86955.1"/>
    </source>
</evidence>
<accession>A0A0F8ZLR3</accession>
<gene>
    <name evidence="1" type="ORF">LCGC14_2758060</name>
</gene>
<proteinExistence type="predicted"/>